<dbReference type="NCBIfam" id="NF006688">
    <property type="entry name" value="PRK09236.1"/>
    <property type="match status" value="1"/>
</dbReference>
<dbReference type="PROSITE" id="PS00483">
    <property type="entry name" value="DIHYDROOROTASE_2"/>
    <property type="match status" value="1"/>
</dbReference>
<comment type="caution">
    <text evidence="9">The sequence shown here is derived from an EMBL/GenBank/DDBJ whole genome shotgun (WGS) entry which is preliminary data.</text>
</comment>
<dbReference type="InterPro" id="IPR024403">
    <property type="entry name" value="DHOase_cat"/>
</dbReference>
<dbReference type="Pfam" id="PF12890">
    <property type="entry name" value="DHOase"/>
    <property type="match status" value="1"/>
</dbReference>
<evidence type="ECO:0000256" key="3">
    <source>
        <dbReference type="ARBA" id="ARBA00010286"/>
    </source>
</evidence>
<comment type="similarity">
    <text evidence="3">Belongs to the metallo-dependent hydrolases superfamily. DHOase family. Class I DHOase subfamily.</text>
</comment>
<keyword evidence="10" id="KW-1185">Reference proteome</keyword>
<dbReference type="RefSeq" id="WP_182584400.1">
    <property type="nucleotide sequence ID" value="NZ_JABVCQ010000025.1"/>
</dbReference>
<dbReference type="Proteomes" id="UP000548632">
    <property type="component" value="Unassembled WGS sequence"/>
</dbReference>
<evidence type="ECO:0000256" key="6">
    <source>
        <dbReference type="ARBA" id="ARBA00022975"/>
    </source>
</evidence>
<organism evidence="9 10">
    <name type="scientific">Thiospirillum jenense</name>
    <dbReference type="NCBI Taxonomy" id="1653858"/>
    <lineage>
        <taxon>Bacteria</taxon>
        <taxon>Pseudomonadati</taxon>
        <taxon>Pseudomonadota</taxon>
        <taxon>Gammaproteobacteria</taxon>
        <taxon>Chromatiales</taxon>
        <taxon>Chromatiaceae</taxon>
        <taxon>Thiospirillum</taxon>
    </lineage>
</organism>
<gene>
    <name evidence="9" type="ORF">HUK38_11110</name>
</gene>
<sequence length="447" mass="49222">MSSLLILNAQLINEGRSFVADMLIENSRIAAIGADLQSRPADRVIDANGWLLFPGMIDDQVHCREPGLTHKAELFTESRAAAAGGITSFMDMPNTQPPTLDVLTLEHKYARAAQVCCVNYGFYFGASNDNLDAIQRLAIGQACGIKIFMGASTGNLLVDDPLILERIFATAPVLIATHCEDTPTILTNEAAWRARYGDAVPMTAHPEIRSETACWRSSSFAVSLAKRLKTRLHVLHLTTARELTLFIAGNIADKQITAEVCVHHLTFDDRDYATLGTHLKCNPAVKTTADREALRRALTSGQLDVIGTDHAPHTLTEKAQSYFHAPSGLPLVQDALPALFELVHDGYLTPAELVNKTSHAVATCFNLKERGYLREGYYADLTLIHPNAPYTVTNEHVLSKCGWTPFHGRQLRARVMMTIVNGDIVYEHGQINSQVRGQRLQFGPTRQ</sequence>
<reference evidence="9 10" key="1">
    <citation type="journal article" date="2020" name="Arch. Microbiol.">
        <title>The genome sequence of the giant phototrophic gammaproteobacterium Thiospirillum jenense gives insight into its physiological properties and phylogenetic relationships.</title>
        <authorList>
            <person name="Imhoff J.F."/>
            <person name="Meyer T.E."/>
            <person name="Kyndt J.A."/>
        </authorList>
    </citation>
    <scope>NUCLEOTIDE SEQUENCE [LARGE SCALE GENOMIC DNA]</scope>
    <source>
        <strain evidence="9 10">DSM 216</strain>
    </source>
</reference>
<dbReference type="Pfam" id="PF01979">
    <property type="entry name" value="Amidohydro_1"/>
    <property type="match status" value="1"/>
</dbReference>
<proteinExistence type="inferred from homology"/>
<dbReference type="NCBIfam" id="TIGR00857">
    <property type="entry name" value="pyrC_multi"/>
    <property type="match status" value="1"/>
</dbReference>
<dbReference type="GO" id="GO:0006145">
    <property type="term" value="P:purine nucleobase catabolic process"/>
    <property type="evidence" value="ECO:0007669"/>
    <property type="project" value="TreeGrafter"/>
</dbReference>
<evidence type="ECO:0000256" key="4">
    <source>
        <dbReference type="ARBA" id="ARBA00022723"/>
    </source>
</evidence>
<dbReference type="CDD" id="cd01318">
    <property type="entry name" value="DHOase_IIb"/>
    <property type="match status" value="1"/>
</dbReference>
<feature type="domain" description="Dihydroorotase catalytic" evidence="8">
    <location>
        <begin position="50"/>
        <end position="120"/>
    </location>
</feature>
<keyword evidence="6" id="KW-0665">Pyrimidine biosynthesis</keyword>
<dbReference type="GO" id="GO:0004038">
    <property type="term" value="F:allantoinase activity"/>
    <property type="evidence" value="ECO:0007669"/>
    <property type="project" value="TreeGrafter"/>
</dbReference>
<evidence type="ECO:0000259" key="8">
    <source>
        <dbReference type="Pfam" id="PF12890"/>
    </source>
</evidence>
<evidence type="ECO:0000256" key="1">
    <source>
        <dbReference type="ARBA" id="ARBA00001947"/>
    </source>
</evidence>
<dbReference type="AlphaFoldDB" id="A0A839HMR0"/>
<feature type="domain" description="Amidohydrolase-related" evidence="7">
    <location>
        <begin position="242"/>
        <end position="425"/>
    </location>
</feature>
<comment type="cofactor">
    <cofactor evidence="1">
        <name>Zn(2+)</name>
        <dbReference type="ChEBI" id="CHEBI:29105"/>
    </cofactor>
</comment>
<evidence type="ECO:0000259" key="7">
    <source>
        <dbReference type="Pfam" id="PF01979"/>
    </source>
</evidence>
<dbReference type="InterPro" id="IPR002195">
    <property type="entry name" value="Dihydroorotase_CS"/>
</dbReference>
<comment type="function">
    <text evidence="2">Catalyzes the reversible cyclization of carbamoyl aspartate to dihydroorotate.</text>
</comment>
<evidence type="ECO:0000313" key="10">
    <source>
        <dbReference type="Proteomes" id="UP000548632"/>
    </source>
</evidence>
<dbReference type="InterPro" id="IPR006680">
    <property type="entry name" value="Amidohydro-rel"/>
</dbReference>
<dbReference type="GO" id="GO:0004151">
    <property type="term" value="F:dihydroorotase activity"/>
    <property type="evidence" value="ECO:0007669"/>
    <property type="project" value="UniProtKB-EC"/>
</dbReference>
<name>A0A839HMR0_9GAMM</name>
<dbReference type="PANTHER" id="PTHR43668">
    <property type="entry name" value="ALLANTOINASE"/>
    <property type="match status" value="1"/>
</dbReference>
<dbReference type="GO" id="GO:0005737">
    <property type="term" value="C:cytoplasm"/>
    <property type="evidence" value="ECO:0007669"/>
    <property type="project" value="TreeGrafter"/>
</dbReference>
<dbReference type="SUPFAM" id="SSF51338">
    <property type="entry name" value="Composite domain of metallo-dependent hydrolases"/>
    <property type="match status" value="1"/>
</dbReference>
<evidence type="ECO:0000256" key="5">
    <source>
        <dbReference type="ARBA" id="ARBA00022801"/>
    </source>
</evidence>
<dbReference type="InterPro" id="IPR011059">
    <property type="entry name" value="Metal-dep_hydrolase_composite"/>
</dbReference>
<keyword evidence="5 9" id="KW-0378">Hydrolase</keyword>
<evidence type="ECO:0000256" key="2">
    <source>
        <dbReference type="ARBA" id="ARBA00002368"/>
    </source>
</evidence>
<evidence type="ECO:0000313" key="9">
    <source>
        <dbReference type="EMBL" id="MBB1126772.1"/>
    </source>
</evidence>
<dbReference type="SUPFAM" id="SSF51556">
    <property type="entry name" value="Metallo-dependent hydrolases"/>
    <property type="match status" value="1"/>
</dbReference>
<dbReference type="InterPro" id="IPR050138">
    <property type="entry name" value="DHOase/Allantoinase_Hydrolase"/>
</dbReference>
<dbReference type="Gene3D" id="2.30.40.10">
    <property type="entry name" value="Urease, subunit C, domain 1"/>
    <property type="match status" value="1"/>
</dbReference>
<keyword evidence="4" id="KW-0479">Metal-binding</keyword>
<protein>
    <submittedName>
        <fullName evidence="9">Dihydroorotase</fullName>
        <ecNumber evidence="9">3.5.2.3</ecNumber>
    </submittedName>
</protein>
<dbReference type="EMBL" id="JABVCQ010000025">
    <property type="protein sequence ID" value="MBB1126772.1"/>
    <property type="molecule type" value="Genomic_DNA"/>
</dbReference>
<accession>A0A839HMR0</accession>
<dbReference type="GO" id="GO:0046872">
    <property type="term" value="F:metal ion binding"/>
    <property type="evidence" value="ECO:0007669"/>
    <property type="project" value="UniProtKB-KW"/>
</dbReference>
<dbReference type="PANTHER" id="PTHR43668:SF4">
    <property type="entry name" value="ALLANTOINASE"/>
    <property type="match status" value="1"/>
</dbReference>
<dbReference type="InterPro" id="IPR032466">
    <property type="entry name" value="Metal_Hydrolase"/>
</dbReference>
<dbReference type="Gene3D" id="3.20.20.140">
    <property type="entry name" value="Metal-dependent hydrolases"/>
    <property type="match status" value="1"/>
</dbReference>
<dbReference type="EC" id="3.5.2.3" evidence="9"/>